<protein>
    <submittedName>
        <fullName evidence="1">Uncharacterized protein</fullName>
    </submittedName>
</protein>
<keyword evidence="2" id="KW-1185">Reference proteome</keyword>
<evidence type="ECO:0000313" key="2">
    <source>
        <dbReference type="Proteomes" id="UP001497512"/>
    </source>
</evidence>
<name>A0ABP0TF33_9BRYO</name>
<dbReference type="Proteomes" id="UP001497512">
    <property type="component" value="Chromosome 10"/>
</dbReference>
<proteinExistence type="predicted"/>
<accession>A0ABP0TF33</accession>
<organism evidence="1 2">
    <name type="scientific">Sphagnum troendelagicum</name>
    <dbReference type="NCBI Taxonomy" id="128251"/>
    <lineage>
        <taxon>Eukaryota</taxon>
        <taxon>Viridiplantae</taxon>
        <taxon>Streptophyta</taxon>
        <taxon>Embryophyta</taxon>
        <taxon>Bryophyta</taxon>
        <taxon>Sphagnophytina</taxon>
        <taxon>Sphagnopsida</taxon>
        <taxon>Sphagnales</taxon>
        <taxon>Sphagnaceae</taxon>
        <taxon>Sphagnum</taxon>
    </lineage>
</organism>
<dbReference type="EMBL" id="OZ019902">
    <property type="protein sequence ID" value="CAK9194390.1"/>
    <property type="molecule type" value="Genomic_DNA"/>
</dbReference>
<evidence type="ECO:0000313" key="1">
    <source>
        <dbReference type="EMBL" id="CAK9194390.1"/>
    </source>
</evidence>
<gene>
    <name evidence="1" type="ORF">CSSPTR1EN2_LOCUS2502</name>
</gene>
<reference evidence="1" key="1">
    <citation type="submission" date="2024-02" db="EMBL/GenBank/DDBJ databases">
        <authorList>
            <consortium name="ELIXIR-Norway"/>
            <consortium name="Elixir Norway"/>
        </authorList>
    </citation>
    <scope>NUCLEOTIDE SEQUENCE</scope>
</reference>
<sequence>MLEKRTCLAYLHHRPTDSCFRPSVGTPSLPHPPVVTPCTLSPFPPLFPASMNACIAAGERLLRDFRSSICTSQFGSVKLATQEISNLEGFELHSSEVFS</sequence>